<reference evidence="1 2" key="1">
    <citation type="submission" date="2014-04" db="EMBL/GenBank/DDBJ databases">
        <authorList>
            <consortium name="DOE Joint Genome Institute"/>
            <person name="Kuo A."/>
            <person name="Kohler A."/>
            <person name="Jargeat P."/>
            <person name="Nagy L.G."/>
            <person name="Floudas D."/>
            <person name="Copeland A."/>
            <person name="Barry K.W."/>
            <person name="Cichocki N."/>
            <person name="Veneault-Fourrey C."/>
            <person name="LaButti K."/>
            <person name="Lindquist E.A."/>
            <person name="Lipzen A."/>
            <person name="Lundell T."/>
            <person name="Morin E."/>
            <person name="Murat C."/>
            <person name="Sun H."/>
            <person name="Tunlid A."/>
            <person name="Henrissat B."/>
            <person name="Grigoriev I.V."/>
            <person name="Hibbett D.S."/>
            <person name="Martin F."/>
            <person name="Nordberg H.P."/>
            <person name="Cantor M.N."/>
            <person name="Hua S.X."/>
        </authorList>
    </citation>
    <scope>NUCLEOTIDE SEQUENCE [LARGE SCALE GENOMIC DNA]</scope>
    <source>
        <strain evidence="1 2">Ve08.2h10</strain>
    </source>
</reference>
<dbReference type="AlphaFoldDB" id="A0A0D0CZT6"/>
<evidence type="ECO:0000313" key="1">
    <source>
        <dbReference type="EMBL" id="KIK72994.1"/>
    </source>
</evidence>
<dbReference type="InParanoid" id="A0A0D0CZT6"/>
<gene>
    <name evidence="1" type="ORF">PAXRUDRAFT_73967</name>
</gene>
<sequence length="166" mass="18967">PTNRDLDSERLENLKLWALKIGNQLGLRPTQYSDLVGFVDLGKNLDFGKLCILIWQQATLYQIFNAVEAITVNNTVYKDVMETAVAQLSDVFQLSKDQKSQVRILVKDFIVQPGRMKYMSMHHNIEVHLKSHTEVLGFKNIFGNAVREQAMRSIVTKEASAARNRM</sequence>
<dbReference type="HOGENOM" id="CLU_1606623_0_0_1"/>
<dbReference type="EMBL" id="KN830214">
    <property type="protein sequence ID" value="KIK72994.1"/>
    <property type="molecule type" value="Genomic_DNA"/>
</dbReference>
<dbReference type="OrthoDB" id="3266055at2759"/>
<reference evidence="2" key="2">
    <citation type="submission" date="2015-01" db="EMBL/GenBank/DDBJ databases">
        <title>Evolutionary Origins and Diversification of the Mycorrhizal Mutualists.</title>
        <authorList>
            <consortium name="DOE Joint Genome Institute"/>
            <consortium name="Mycorrhizal Genomics Consortium"/>
            <person name="Kohler A."/>
            <person name="Kuo A."/>
            <person name="Nagy L.G."/>
            <person name="Floudas D."/>
            <person name="Copeland A."/>
            <person name="Barry K.W."/>
            <person name="Cichocki N."/>
            <person name="Veneault-Fourrey C."/>
            <person name="LaButti K."/>
            <person name="Lindquist E.A."/>
            <person name="Lipzen A."/>
            <person name="Lundell T."/>
            <person name="Morin E."/>
            <person name="Murat C."/>
            <person name="Riley R."/>
            <person name="Ohm R."/>
            <person name="Sun H."/>
            <person name="Tunlid A."/>
            <person name="Henrissat B."/>
            <person name="Grigoriev I.V."/>
            <person name="Hibbett D.S."/>
            <person name="Martin F."/>
        </authorList>
    </citation>
    <scope>NUCLEOTIDE SEQUENCE [LARGE SCALE GENOMIC DNA]</scope>
    <source>
        <strain evidence="2">Ve08.2h10</strain>
    </source>
</reference>
<protein>
    <submittedName>
        <fullName evidence="1">Uncharacterized protein</fullName>
    </submittedName>
</protein>
<accession>A0A0D0CZT6</accession>
<feature type="non-terminal residue" evidence="1">
    <location>
        <position position="1"/>
    </location>
</feature>
<keyword evidence="2" id="KW-1185">Reference proteome</keyword>
<organism evidence="1 2">
    <name type="scientific">Paxillus rubicundulus Ve08.2h10</name>
    <dbReference type="NCBI Taxonomy" id="930991"/>
    <lineage>
        <taxon>Eukaryota</taxon>
        <taxon>Fungi</taxon>
        <taxon>Dikarya</taxon>
        <taxon>Basidiomycota</taxon>
        <taxon>Agaricomycotina</taxon>
        <taxon>Agaricomycetes</taxon>
        <taxon>Agaricomycetidae</taxon>
        <taxon>Boletales</taxon>
        <taxon>Paxilineae</taxon>
        <taxon>Paxillaceae</taxon>
        <taxon>Paxillus</taxon>
    </lineage>
</organism>
<dbReference type="Proteomes" id="UP000054538">
    <property type="component" value="Unassembled WGS sequence"/>
</dbReference>
<feature type="non-terminal residue" evidence="1">
    <location>
        <position position="166"/>
    </location>
</feature>
<name>A0A0D0CZT6_9AGAM</name>
<evidence type="ECO:0000313" key="2">
    <source>
        <dbReference type="Proteomes" id="UP000054538"/>
    </source>
</evidence>
<dbReference type="STRING" id="930991.A0A0D0CZT6"/>
<proteinExistence type="predicted"/>